<dbReference type="RefSeq" id="WP_251838015.1">
    <property type="nucleotide sequence ID" value="NZ_JACSPO010000001.1"/>
</dbReference>
<keyword evidence="8" id="KW-0186">Copper</keyword>
<comment type="catalytic activity">
    <reaction evidence="1">
        <text>inosine + phosphate = alpha-D-ribose 1-phosphate + hypoxanthine</text>
        <dbReference type="Rhea" id="RHEA:27646"/>
        <dbReference type="ChEBI" id="CHEBI:17368"/>
        <dbReference type="ChEBI" id="CHEBI:17596"/>
        <dbReference type="ChEBI" id="CHEBI:43474"/>
        <dbReference type="ChEBI" id="CHEBI:57720"/>
        <dbReference type="EC" id="2.4.2.1"/>
    </reaction>
    <physiologicalReaction direction="left-to-right" evidence="1">
        <dbReference type="Rhea" id="RHEA:27647"/>
    </physiologicalReaction>
</comment>
<evidence type="ECO:0000256" key="1">
    <source>
        <dbReference type="ARBA" id="ARBA00000553"/>
    </source>
</evidence>
<evidence type="ECO:0000313" key="12">
    <source>
        <dbReference type="EMBL" id="MBD8060860.1"/>
    </source>
</evidence>
<evidence type="ECO:0000256" key="6">
    <source>
        <dbReference type="ARBA" id="ARBA00022801"/>
    </source>
</evidence>
<protein>
    <submittedName>
        <fullName evidence="12">Laccase domain-containing protein</fullName>
    </submittedName>
</protein>
<dbReference type="InterPro" id="IPR038371">
    <property type="entry name" value="Cu_polyphenol_OxRdtase_sf"/>
</dbReference>
<dbReference type="Proteomes" id="UP000661894">
    <property type="component" value="Unassembled WGS sequence"/>
</dbReference>
<sequence length="238" mass="24572">GGFTTRAGGVSCGPYAAADGSGGLNLAFHVDDDEDRVLANRELLDRHVGSHVAWMSQRHTARVRTVRGEPSPGRTTQGECDALVGRRSGARTPAVAVMVADCVPLLLATPDGALVAAVHVGRQGLASGVVLATLEVLAAEGAVVPELYASLGPSICGRCYEVPAALREEVAAVVPAASGTTAWGTPALDIPAGVLAQLAAGGVRRVQHVDACTREDERFYSFRRDGVTGRFVGVVRPA</sequence>
<evidence type="ECO:0000256" key="2">
    <source>
        <dbReference type="ARBA" id="ARBA00003215"/>
    </source>
</evidence>
<keyword evidence="5" id="KW-0479">Metal-binding</keyword>
<evidence type="ECO:0000256" key="7">
    <source>
        <dbReference type="ARBA" id="ARBA00022833"/>
    </source>
</evidence>
<evidence type="ECO:0000256" key="9">
    <source>
        <dbReference type="ARBA" id="ARBA00047989"/>
    </source>
</evidence>
<comment type="function">
    <text evidence="2">Purine nucleoside enzyme that catalyzes the phosphorolysis of adenosine and inosine nucleosides, yielding D-ribose 1-phosphate and the respective free bases, adenine and hypoxanthine. Also catalyzes the phosphorolysis of S-methyl-5'-thioadenosine into adenine and S-methyl-5-thio-alpha-D-ribose 1-phosphate. Also has adenosine deaminase activity.</text>
</comment>
<organism evidence="12 13">
    <name type="scientific">Oceanitalea stevensii</name>
    <dbReference type="NCBI Taxonomy" id="2763072"/>
    <lineage>
        <taxon>Bacteria</taxon>
        <taxon>Bacillati</taxon>
        <taxon>Actinomycetota</taxon>
        <taxon>Actinomycetes</taxon>
        <taxon>Micrococcales</taxon>
        <taxon>Bogoriellaceae</taxon>
        <taxon>Georgenia</taxon>
    </lineage>
</organism>
<accession>A0ABR8YXT4</accession>
<evidence type="ECO:0000256" key="10">
    <source>
        <dbReference type="ARBA" id="ARBA00048968"/>
    </source>
</evidence>
<keyword evidence="13" id="KW-1185">Reference proteome</keyword>
<evidence type="ECO:0000256" key="8">
    <source>
        <dbReference type="ARBA" id="ARBA00023008"/>
    </source>
</evidence>
<dbReference type="PANTHER" id="PTHR30616">
    <property type="entry name" value="UNCHARACTERIZED PROTEIN YFIH"/>
    <property type="match status" value="1"/>
</dbReference>
<evidence type="ECO:0000256" key="4">
    <source>
        <dbReference type="ARBA" id="ARBA00022679"/>
    </source>
</evidence>
<gene>
    <name evidence="12" type="ORF">H9624_00800</name>
</gene>
<reference evidence="12 13" key="1">
    <citation type="submission" date="2020-08" db="EMBL/GenBank/DDBJ databases">
        <title>A Genomic Blueprint of the Chicken Gut Microbiome.</title>
        <authorList>
            <person name="Gilroy R."/>
            <person name="Ravi A."/>
            <person name="Getino M."/>
            <person name="Pursley I."/>
            <person name="Horton D.L."/>
            <person name="Alikhan N.-F."/>
            <person name="Baker D."/>
            <person name="Gharbi K."/>
            <person name="Hall N."/>
            <person name="Watson M."/>
            <person name="Adriaenssens E.M."/>
            <person name="Foster-Nyarko E."/>
            <person name="Jarju S."/>
            <person name="Secka A."/>
            <person name="Antonio M."/>
            <person name="Oren A."/>
            <person name="Chaudhuri R."/>
            <person name="La Ragione R.M."/>
            <person name="Hildebrand F."/>
            <person name="Pallen M.J."/>
        </authorList>
    </citation>
    <scope>NUCLEOTIDE SEQUENCE [LARGE SCALE GENOMIC DNA]</scope>
    <source>
        <strain evidence="12 13">Sa1BUA1</strain>
    </source>
</reference>
<comment type="similarity">
    <text evidence="3">Belongs to the purine nucleoside phosphorylase YfiH/LACC1 family.</text>
</comment>
<dbReference type="EMBL" id="JACSPO010000001">
    <property type="protein sequence ID" value="MBD8060860.1"/>
    <property type="molecule type" value="Genomic_DNA"/>
</dbReference>
<proteinExistence type="inferred from homology"/>
<dbReference type="Pfam" id="PF02578">
    <property type="entry name" value="Cu-oxidase_4"/>
    <property type="match status" value="1"/>
</dbReference>
<dbReference type="InterPro" id="IPR011324">
    <property type="entry name" value="Cytotoxic_necrot_fac-like_cat"/>
</dbReference>
<dbReference type="InterPro" id="IPR003730">
    <property type="entry name" value="Cu_polyphenol_OxRdtase"/>
</dbReference>
<evidence type="ECO:0000256" key="3">
    <source>
        <dbReference type="ARBA" id="ARBA00007353"/>
    </source>
</evidence>
<comment type="caution">
    <text evidence="12">The sequence shown here is derived from an EMBL/GenBank/DDBJ whole genome shotgun (WGS) entry which is preliminary data.</text>
</comment>
<dbReference type="PANTHER" id="PTHR30616:SF2">
    <property type="entry name" value="PURINE NUCLEOSIDE PHOSPHORYLASE LACC1"/>
    <property type="match status" value="1"/>
</dbReference>
<name>A0ABR8YXT4_9MICO</name>
<keyword evidence="7" id="KW-0862">Zinc</keyword>
<dbReference type="SUPFAM" id="SSF64438">
    <property type="entry name" value="CNF1/YfiH-like putative cysteine hydrolases"/>
    <property type="match status" value="1"/>
</dbReference>
<keyword evidence="4" id="KW-0808">Transferase</keyword>
<comment type="catalytic activity">
    <reaction evidence="9">
        <text>adenosine + H2O + H(+) = inosine + NH4(+)</text>
        <dbReference type="Rhea" id="RHEA:24408"/>
        <dbReference type="ChEBI" id="CHEBI:15377"/>
        <dbReference type="ChEBI" id="CHEBI:15378"/>
        <dbReference type="ChEBI" id="CHEBI:16335"/>
        <dbReference type="ChEBI" id="CHEBI:17596"/>
        <dbReference type="ChEBI" id="CHEBI:28938"/>
        <dbReference type="EC" id="3.5.4.4"/>
    </reaction>
    <physiologicalReaction direction="left-to-right" evidence="9">
        <dbReference type="Rhea" id="RHEA:24409"/>
    </physiologicalReaction>
</comment>
<comment type="catalytic activity">
    <reaction evidence="11">
        <text>S-methyl-5'-thioadenosine + phosphate = 5-(methylsulfanyl)-alpha-D-ribose 1-phosphate + adenine</text>
        <dbReference type="Rhea" id="RHEA:11852"/>
        <dbReference type="ChEBI" id="CHEBI:16708"/>
        <dbReference type="ChEBI" id="CHEBI:17509"/>
        <dbReference type="ChEBI" id="CHEBI:43474"/>
        <dbReference type="ChEBI" id="CHEBI:58533"/>
        <dbReference type="EC" id="2.4.2.28"/>
    </reaction>
    <physiologicalReaction direction="left-to-right" evidence="11">
        <dbReference type="Rhea" id="RHEA:11853"/>
    </physiologicalReaction>
</comment>
<keyword evidence="6" id="KW-0378">Hydrolase</keyword>
<comment type="catalytic activity">
    <reaction evidence="10">
        <text>adenosine + phosphate = alpha-D-ribose 1-phosphate + adenine</text>
        <dbReference type="Rhea" id="RHEA:27642"/>
        <dbReference type="ChEBI" id="CHEBI:16335"/>
        <dbReference type="ChEBI" id="CHEBI:16708"/>
        <dbReference type="ChEBI" id="CHEBI:43474"/>
        <dbReference type="ChEBI" id="CHEBI:57720"/>
        <dbReference type="EC" id="2.4.2.1"/>
    </reaction>
    <physiologicalReaction direction="left-to-right" evidence="10">
        <dbReference type="Rhea" id="RHEA:27643"/>
    </physiologicalReaction>
</comment>
<dbReference type="Gene3D" id="3.60.140.10">
    <property type="entry name" value="CNF1/YfiH-like putative cysteine hydrolases"/>
    <property type="match status" value="1"/>
</dbReference>
<evidence type="ECO:0000256" key="5">
    <source>
        <dbReference type="ARBA" id="ARBA00022723"/>
    </source>
</evidence>
<dbReference type="CDD" id="cd16833">
    <property type="entry name" value="YfiH"/>
    <property type="match status" value="1"/>
</dbReference>
<evidence type="ECO:0000256" key="11">
    <source>
        <dbReference type="ARBA" id="ARBA00049893"/>
    </source>
</evidence>
<evidence type="ECO:0000313" key="13">
    <source>
        <dbReference type="Proteomes" id="UP000661894"/>
    </source>
</evidence>
<feature type="non-terminal residue" evidence="12">
    <location>
        <position position="1"/>
    </location>
</feature>